<sequence>MTDAPVLSTRTLNRTLLQRQFLAARTSRPVLDVVEHLVALQGQEPNWPYVGLWTRLADFRHDDLMALLRDGRVVRSAALRSTQHLTSSNDFRWLRPVVQPVLDRTARAQYFAAQTAGLNIAELTDAGRELMAGHTLPRRKLALSLAERFPGRDGRVLAGAVELRVPMVHAPATGAWGAWGNRPNIAVTLAEHWIGRPMAAPRVETMIRRYLAAFGPAGVMDIQTWSGLTRLRETLDGLRSQLRVFHDERGTELFDLPDAPLADPDLPVPVRFLPAFDNLLLGHTDRARVISEADRKLVMPGQAMVRPTFLIDGFVHGTWSVKGSVLLISPFRPLSQAGTQEVLDEAERLLAFVAPDAAERRITFT</sequence>
<dbReference type="AlphaFoldDB" id="A0A1K2FBN7"/>
<proteinExistence type="predicted"/>
<reference evidence="1 2" key="1">
    <citation type="submission" date="2016-11" db="EMBL/GenBank/DDBJ databases">
        <authorList>
            <person name="Jaros S."/>
            <person name="Januszkiewicz K."/>
            <person name="Wedrychowicz H."/>
        </authorList>
    </citation>
    <scope>NUCLEOTIDE SEQUENCE [LARGE SCALE GENOMIC DNA]</scope>
    <source>
        <strain evidence="1 2">OK807</strain>
    </source>
</reference>
<gene>
    <name evidence="1" type="ORF">SAMN02787144_104910</name>
</gene>
<evidence type="ECO:0000313" key="1">
    <source>
        <dbReference type="EMBL" id="SFY44584.1"/>
    </source>
</evidence>
<evidence type="ECO:0000313" key="2">
    <source>
        <dbReference type="Proteomes" id="UP000181909"/>
    </source>
</evidence>
<dbReference type="RefSeq" id="WP_072489551.1">
    <property type="nucleotide sequence ID" value="NZ_CP108277.1"/>
</dbReference>
<dbReference type="InterPro" id="IPR009351">
    <property type="entry name" value="AlkZ-like"/>
</dbReference>
<organism evidence="1 2">
    <name type="scientific">Streptomyces atratus</name>
    <dbReference type="NCBI Taxonomy" id="1893"/>
    <lineage>
        <taxon>Bacteria</taxon>
        <taxon>Bacillati</taxon>
        <taxon>Actinomycetota</taxon>
        <taxon>Actinomycetes</taxon>
        <taxon>Kitasatosporales</taxon>
        <taxon>Streptomycetaceae</taxon>
        <taxon>Streptomyces</taxon>
    </lineage>
</organism>
<dbReference type="Proteomes" id="UP000181909">
    <property type="component" value="Unassembled WGS sequence"/>
</dbReference>
<name>A0A1K2FBN7_STRAR</name>
<dbReference type="PANTHER" id="PTHR38479">
    <property type="entry name" value="LMO0824 PROTEIN"/>
    <property type="match status" value="1"/>
</dbReference>
<dbReference type="OrthoDB" id="9148135at2"/>
<dbReference type="Pfam" id="PF06224">
    <property type="entry name" value="AlkZ-like"/>
    <property type="match status" value="1"/>
</dbReference>
<protein>
    <submittedName>
        <fullName evidence="1">Winged helix DNA-binding domain-containing protein</fullName>
    </submittedName>
</protein>
<dbReference type="STRING" id="1893.SAMN02787144_104910"/>
<dbReference type="PANTHER" id="PTHR38479:SF2">
    <property type="entry name" value="WINGED HELIX DNA-BINDING DOMAIN-CONTAINING PROTEIN"/>
    <property type="match status" value="1"/>
</dbReference>
<keyword evidence="1" id="KW-0238">DNA-binding</keyword>
<accession>A0A1K2FBN7</accession>
<dbReference type="GO" id="GO:0003677">
    <property type="term" value="F:DNA binding"/>
    <property type="evidence" value="ECO:0007669"/>
    <property type="project" value="UniProtKB-KW"/>
</dbReference>
<dbReference type="EMBL" id="FPJO01000049">
    <property type="protein sequence ID" value="SFY44584.1"/>
    <property type="molecule type" value="Genomic_DNA"/>
</dbReference>